<feature type="compositionally biased region" description="Basic and acidic residues" evidence="5">
    <location>
        <begin position="24"/>
        <end position="33"/>
    </location>
</feature>
<evidence type="ECO:0000256" key="4">
    <source>
        <dbReference type="ARBA" id="ARBA00023242"/>
    </source>
</evidence>
<evidence type="ECO:0000313" key="6">
    <source>
        <dbReference type="EMBL" id="KPI87654.1"/>
    </source>
</evidence>
<dbReference type="InterPro" id="IPR019186">
    <property type="entry name" value="Nucleolar_protein_12"/>
</dbReference>
<evidence type="ECO:0000256" key="1">
    <source>
        <dbReference type="ARBA" id="ARBA00004604"/>
    </source>
</evidence>
<feature type="compositionally biased region" description="Basic and acidic residues" evidence="5">
    <location>
        <begin position="176"/>
        <end position="191"/>
    </location>
</feature>
<dbReference type="Pfam" id="PF09805">
    <property type="entry name" value="Nop25"/>
    <property type="match status" value="1"/>
</dbReference>
<keyword evidence="4" id="KW-0539">Nucleus</keyword>
<feature type="compositionally biased region" description="Basic residues" evidence="5">
    <location>
        <begin position="313"/>
        <end position="337"/>
    </location>
</feature>
<dbReference type="OrthoDB" id="273406at2759"/>
<gene>
    <name evidence="6" type="ORF">ABL78_3252</name>
</gene>
<feature type="region of interest" description="Disordered" evidence="5">
    <location>
        <begin position="249"/>
        <end position="337"/>
    </location>
</feature>
<evidence type="ECO:0000256" key="2">
    <source>
        <dbReference type="ARBA" id="ARBA00007175"/>
    </source>
</evidence>
<comment type="subcellular location">
    <subcellularLocation>
        <location evidence="1">Nucleus</location>
        <location evidence="1">Nucleolus</location>
    </subcellularLocation>
</comment>
<dbReference type="EMBL" id="LJSK01000078">
    <property type="protein sequence ID" value="KPI87654.1"/>
    <property type="molecule type" value="Genomic_DNA"/>
</dbReference>
<comment type="caution">
    <text evidence="6">The sequence shown here is derived from an EMBL/GenBank/DDBJ whole genome shotgun (WGS) entry which is preliminary data.</text>
</comment>
<proteinExistence type="inferred from homology"/>
<reference evidence="6 7" key="1">
    <citation type="journal article" date="2015" name="PLoS Pathog.">
        <title>Leptomonas seymouri: Adaptations to the Dixenous Life Cycle Analyzed by Genome Sequencing, Transcriptome Profiling and Co-infection with Leishmania donovani.</title>
        <authorList>
            <person name="Kraeva N."/>
            <person name="Butenko A."/>
            <person name="Hlavacova J."/>
            <person name="Kostygov A."/>
            <person name="Myskova J."/>
            <person name="Grybchuk D."/>
            <person name="Lestinova T."/>
            <person name="Votypka J."/>
            <person name="Volf P."/>
            <person name="Opperdoes F."/>
            <person name="Flegontov P."/>
            <person name="Lukes J."/>
            <person name="Yurchenko V."/>
        </authorList>
    </citation>
    <scope>NUCLEOTIDE SEQUENCE [LARGE SCALE GENOMIC DNA]</scope>
    <source>
        <strain evidence="6 7">ATCC 30220</strain>
    </source>
</reference>
<name>A0A0N1PCQ5_LEPSE</name>
<keyword evidence="7" id="KW-1185">Reference proteome</keyword>
<organism evidence="6 7">
    <name type="scientific">Leptomonas seymouri</name>
    <dbReference type="NCBI Taxonomy" id="5684"/>
    <lineage>
        <taxon>Eukaryota</taxon>
        <taxon>Discoba</taxon>
        <taxon>Euglenozoa</taxon>
        <taxon>Kinetoplastea</taxon>
        <taxon>Metakinetoplastina</taxon>
        <taxon>Trypanosomatida</taxon>
        <taxon>Trypanosomatidae</taxon>
        <taxon>Leishmaniinae</taxon>
        <taxon>Leptomonas</taxon>
    </lineage>
</organism>
<dbReference type="PANTHER" id="PTHR14577">
    <property type="entry name" value="NUCLEOLAR PROTEIN 12"/>
    <property type="match status" value="1"/>
</dbReference>
<dbReference type="AlphaFoldDB" id="A0A0N1PCQ5"/>
<evidence type="ECO:0000256" key="3">
    <source>
        <dbReference type="ARBA" id="ARBA00023054"/>
    </source>
</evidence>
<evidence type="ECO:0000256" key="5">
    <source>
        <dbReference type="SAM" id="MobiDB-lite"/>
    </source>
</evidence>
<dbReference type="OMA" id="RRAYNNY"/>
<feature type="region of interest" description="Disordered" evidence="5">
    <location>
        <begin position="123"/>
        <end position="237"/>
    </location>
</feature>
<feature type="region of interest" description="Disordered" evidence="5">
    <location>
        <begin position="1"/>
        <end position="54"/>
    </location>
</feature>
<protein>
    <submittedName>
        <fullName evidence="6">Uncharacterized protein</fullName>
    </submittedName>
</protein>
<feature type="compositionally biased region" description="Low complexity" evidence="5">
    <location>
        <begin position="250"/>
        <end position="267"/>
    </location>
</feature>
<feature type="compositionally biased region" description="Acidic residues" evidence="5">
    <location>
        <begin position="133"/>
        <end position="148"/>
    </location>
</feature>
<feature type="compositionally biased region" description="Basic and acidic residues" evidence="5">
    <location>
        <begin position="285"/>
        <end position="295"/>
    </location>
</feature>
<dbReference type="GO" id="GO:0005730">
    <property type="term" value="C:nucleolus"/>
    <property type="evidence" value="ECO:0007669"/>
    <property type="project" value="UniProtKB-SubCell"/>
</dbReference>
<dbReference type="GO" id="GO:0019843">
    <property type="term" value="F:rRNA binding"/>
    <property type="evidence" value="ECO:0007669"/>
    <property type="project" value="TreeGrafter"/>
</dbReference>
<keyword evidence="3" id="KW-0175">Coiled coil</keyword>
<evidence type="ECO:0000313" key="7">
    <source>
        <dbReference type="Proteomes" id="UP000038009"/>
    </source>
</evidence>
<sequence>MVKYVDAGTDTGDASKKKKSRKGFKADRLENYKRMIAKKSGKKVRETPTPAARPKALTFDDAARRSYLLTLHKKKNERRVQAFVDMKRKLRKDSAKTRREQREEARRAYNNYARVPILPDYTYRLPDRHDEGFGEDEEGDADYTDDDAGDHTSQEGEERVDDDEMPWMGLDAPEAAAHDARENFEAHAEASRKRKKAKRLATIAHSSHAMPGVMLGQENGEGDGAAPSPSSAVEDEFVTVEVKPLFARPGASSASSSAGDNNAASAAKPLPSNNFDDLPAVVQQELRRLRQETKGPAKTKPRLRMMKELEKIRKIRKHSRKGHGKRKASGKRKNRKK</sequence>
<dbReference type="PANTHER" id="PTHR14577:SF0">
    <property type="entry name" value="NUCLEOLAR PROTEIN 12"/>
    <property type="match status" value="1"/>
</dbReference>
<accession>A0A0N1PCQ5</accession>
<comment type="similarity">
    <text evidence="2">Belongs to the RRP17 family.</text>
</comment>
<dbReference type="Proteomes" id="UP000038009">
    <property type="component" value="Unassembled WGS sequence"/>
</dbReference>
<dbReference type="VEuPathDB" id="TriTrypDB:Lsey_0078_0090"/>